<dbReference type="PANTHER" id="PTHR47637">
    <property type="entry name" value="CHAPERONE SURA"/>
    <property type="match status" value="1"/>
</dbReference>
<name>A0A9D9N5G3_9BACT</name>
<evidence type="ECO:0000313" key="6">
    <source>
        <dbReference type="Proteomes" id="UP000823641"/>
    </source>
</evidence>
<dbReference type="Gene3D" id="3.10.50.40">
    <property type="match status" value="2"/>
</dbReference>
<dbReference type="PROSITE" id="PS50198">
    <property type="entry name" value="PPIC_PPIASE_2"/>
    <property type="match status" value="2"/>
</dbReference>
<feature type="domain" description="PpiC" evidence="4">
    <location>
        <begin position="170"/>
        <end position="272"/>
    </location>
</feature>
<dbReference type="InterPro" id="IPR023058">
    <property type="entry name" value="PPIase_PpiC_CS"/>
</dbReference>
<dbReference type="AlphaFoldDB" id="A0A9D9N5G3"/>
<evidence type="ECO:0000256" key="1">
    <source>
        <dbReference type="ARBA" id="ARBA00022729"/>
    </source>
</evidence>
<organism evidence="5 6">
    <name type="scientific">Candidatus Gallipaludibacter merdavium</name>
    <dbReference type="NCBI Taxonomy" id="2840839"/>
    <lineage>
        <taxon>Bacteria</taxon>
        <taxon>Pseudomonadati</taxon>
        <taxon>Bacteroidota</taxon>
        <taxon>Bacteroidia</taxon>
        <taxon>Bacteroidales</taxon>
        <taxon>Candidatus Gallipaludibacter</taxon>
    </lineage>
</organism>
<dbReference type="Pfam" id="PF00639">
    <property type="entry name" value="Rotamase"/>
    <property type="match status" value="2"/>
</dbReference>
<keyword evidence="2" id="KW-0697">Rotamase</keyword>
<protein>
    <submittedName>
        <fullName evidence="5">Peptidylprolyl isomerase</fullName>
    </submittedName>
</protein>
<feature type="signal peptide" evidence="3">
    <location>
        <begin position="1"/>
        <end position="22"/>
    </location>
</feature>
<accession>A0A9D9N5G3</accession>
<dbReference type="Proteomes" id="UP000823641">
    <property type="component" value="Unassembled WGS sequence"/>
</dbReference>
<dbReference type="PANTHER" id="PTHR47637:SF1">
    <property type="entry name" value="CHAPERONE SURA"/>
    <property type="match status" value="1"/>
</dbReference>
<reference evidence="5" key="2">
    <citation type="journal article" date="2021" name="PeerJ">
        <title>Extensive microbial diversity within the chicken gut microbiome revealed by metagenomics and culture.</title>
        <authorList>
            <person name="Gilroy R."/>
            <person name="Ravi A."/>
            <person name="Getino M."/>
            <person name="Pursley I."/>
            <person name="Horton D.L."/>
            <person name="Alikhan N.F."/>
            <person name="Baker D."/>
            <person name="Gharbi K."/>
            <person name="Hall N."/>
            <person name="Watson M."/>
            <person name="Adriaenssens E.M."/>
            <person name="Foster-Nyarko E."/>
            <person name="Jarju S."/>
            <person name="Secka A."/>
            <person name="Antonio M."/>
            <person name="Oren A."/>
            <person name="Chaudhuri R.R."/>
            <person name="La Ragione R."/>
            <person name="Hildebrand F."/>
            <person name="Pallen M.J."/>
        </authorList>
    </citation>
    <scope>NUCLEOTIDE SEQUENCE</scope>
    <source>
        <strain evidence="5">G3-3990</strain>
    </source>
</reference>
<proteinExistence type="predicted"/>
<dbReference type="GO" id="GO:0003755">
    <property type="term" value="F:peptidyl-prolyl cis-trans isomerase activity"/>
    <property type="evidence" value="ECO:0007669"/>
    <property type="project" value="UniProtKB-KW"/>
</dbReference>
<evidence type="ECO:0000256" key="2">
    <source>
        <dbReference type="PROSITE-ProRule" id="PRU00278"/>
    </source>
</evidence>
<dbReference type="SUPFAM" id="SSF54534">
    <property type="entry name" value="FKBP-like"/>
    <property type="match status" value="2"/>
</dbReference>
<dbReference type="InterPro" id="IPR046357">
    <property type="entry name" value="PPIase_dom_sf"/>
</dbReference>
<evidence type="ECO:0000256" key="3">
    <source>
        <dbReference type="SAM" id="SignalP"/>
    </source>
</evidence>
<sequence>MMKKTKILLALLWTALTLSAQKNVIDEVIWVVGDEAILRSEVEEQRLRAQYEGIKMEGDPYCVIPEQIAIQKLFLHQAELDSIVANESSVATQVEMRINYFISQIGSTEKLEEYFRKPLSEIRQDMDELVRNQMIIQQMQQKLVGDLKSTPAEIRKFYEQLPPDSIPLIPTQVEVQVITLDPPVPTEEVDRIKERLREYADRVNNGSASFSMLARLYSEDPQSAVRGGELGFMGRGQLVPEFAAVAFSLTDPNHVSRVVETEFGFHIIQLIERKGDRVNCRHILLRPRISELDKQKAIHQLDSVATLVRSEKITFDQAVMIYSQDKNTVMNAGLMSNANTGTSKFEYQELPQEIAKVVYDMKVGEISEPFTMMDPTKNKEVCVLVKLKSKTETHRANLKDDYQTIKQYLESKRNDQFIHDWIIQKQKDTYIDIAPEWRNCDFQYPGWIK</sequence>
<feature type="chain" id="PRO_5038891991" evidence="3">
    <location>
        <begin position="23"/>
        <end position="449"/>
    </location>
</feature>
<dbReference type="PROSITE" id="PS01096">
    <property type="entry name" value="PPIC_PPIASE_1"/>
    <property type="match status" value="1"/>
</dbReference>
<gene>
    <name evidence="5" type="ORF">IAA73_12045</name>
</gene>
<dbReference type="InterPro" id="IPR027304">
    <property type="entry name" value="Trigger_fact/SurA_dom_sf"/>
</dbReference>
<dbReference type="EMBL" id="JADIMG010000111">
    <property type="protein sequence ID" value="MBO8461042.1"/>
    <property type="molecule type" value="Genomic_DNA"/>
</dbReference>
<feature type="domain" description="PpiC" evidence="4">
    <location>
        <begin position="275"/>
        <end position="370"/>
    </location>
</feature>
<reference evidence="5" key="1">
    <citation type="submission" date="2020-10" db="EMBL/GenBank/DDBJ databases">
        <authorList>
            <person name="Gilroy R."/>
        </authorList>
    </citation>
    <scope>NUCLEOTIDE SEQUENCE</scope>
    <source>
        <strain evidence="5">G3-3990</strain>
    </source>
</reference>
<dbReference type="InterPro" id="IPR050280">
    <property type="entry name" value="OMP_Chaperone_SurA"/>
</dbReference>
<evidence type="ECO:0000259" key="4">
    <source>
        <dbReference type="PROSITE" id="PS50198"/>
    </source>
</evidence>
<dbReference type="SUPFAM" id="SSF109998">
    <property type="entry name" value="Triger factor/SurA peptide-binding domain-like"/>
    <property type="match status" value="1"/>
</dbReference>
<evidence type="ECO:0000313" key="5">
    <source>
        <dbReference type="EMBL" id="MBO8461042.1"/>
    </source>
</evidence>
<keyword evidence="1 3" id="KW-0732">Signal</keyword>
<comment type="caution">
    <text evidence="5">The sequence shown here is derived from an EMBL/GenBank/DDBJ whole genome shotgun (WGS) entry which is preliminary data.</text>
</comment>
<keyword evidence="2 5" id="KW-0413">Isomerase</keyword>
<dbReference type="InterPro" id="IPR000297">
    <property type="entry name" value="PPIase_PpiC"/>
</dbReference>